<keyword evidence="3 7" id="KW-0064">Aspartyl protease</keyword>
<dbReference type="GO" id="GO:0004190">
    <property type="term" value="F:aspartic-type endopeptidase activity"/>
    <property type="evidence" value="ECO:0007669"/>
    <property type="project" value="UniProtKB-KW"/>
</dbReference>
<feature type="non-terminal residue" evidence="9">
    <location>
        <position position="324"/>
    </location>
</feature>
<evidence type="ECO:0000256" key="3">
    <source>
        <dbReference type="ARBA" id="ARBA00022750"/>
    </source>
</evidence>
<feature type="disulfide bond" evidence="6">
    <location>
        <begin position="44"/>
        <end position="51"/>
    </location>
</feature>
<dbReference type="InterPro" id="IPR033121">
    <property type="entry name" value="PEPTIDASE_A1"/>
</dbReference>
<keyword evidence="2 7" id="KW-0645">Protease</keyword>
<dbReference type="PANTHER" id="PTHR47966">
    <property type="entry name" value="BETA-SITE APP-CLEAVING ENZYME, ISOFORM A-RELATED"/>
    <property type="match status" value="1"/>
</dbReference>
<keyword evidence="10" id="KW-1185">Reference proteome</keyword>
<comment type="caution">
    <text evidence="9">The sequence shown here is derived from an EMBL/GenBank/DDBJ whole genome shotgun (WGS) entry which is preliminary data.</text>
</comment>
<reference evidence="9" key="1">
    <citation type="journal article" date="2021" name="Mol. Ecol. Resour.">
        <title>Phylogenomic analyses of the genus Drosophila reveals genomic signals of climate adaptation.</title>
        <authorList>
            <person name="Li F."/>
            <person name="Rane R.V."/>
            <person name="Luria V."/>
            <person name="Xiong Z."/>
            <person name="Chen J."/>
            <person name="Li Z."/>
            <person name="Catullo R.A."/>
            <person name="Griffin P.C."/>
            <person name="Schiffer M."/>
            <person name="Pearce S."/>
            <person name="Lee S.F."/>
            <person name="McElroy K."/>
            <person name="Stocker A."/>
            <person name="Shirriffs J."/>
            <person name="Cockerell F."/>
            <person name="Coppin C."/>
            <person name="Sgro C.M."/>
            <person name="Karger A."/>
            <person name="Cain J.W."/>
            <person name="Weber J.A."/>
            <person name="Santpere G."/>
            <person name="Kirschner M.W."/>
            <person name="Hoffmann A.A."/>
            <person name="Oakeshott J.G."/>
            <person name="Zhang G."/>
        </authorList>
    </citation>
    <scope>NUCLEOTIDE SEQUENCE</scope>
    <source>
        <strain evidence="9">BGI-SZ-2011g</strain>
    </source>
</reference>
<evidence type="ECO:0000259" key="8">
    <source>
        <dbReference type="PROSITE" id="PS51767"/>
    </source>
</evidence>
<feature type="active site" evidence="5">
    <location>
        <position position="216"/>
    </location>
</feature>
<dbReference type="InterPro" id="IPR001461">
    <property type="entry name" value="Aspartic_peptidase_A1"/>
</dbReference>
<evidence type="ECO:0000313" key="10">
    <source>
        <dbReference type="Proteomes" id="UP001200034"/>
    </source>
</evidence>
<name>A0AAD4KDM2_9MUSC</name>
<dbReference type="Gene3D" id="2.60.40.1960">
    <property type="match status" value="1"/>
</dbReference>
<dbReference type="Gene3D" id="2.40.70.10">
    <property type="entry name" value="Acid Proteases"/>
    <property type="match status" value="2"/>
</dbReference>
<dbReference type="InterPro" id="IPR001969">
    <property type="entry name" value="Aspartic_peptidase_AS"/>
</dbReference>
<dbReference type="GO" id="GO:0005764">
    <property type="term" value="C:lysosome"/>
    <property type="evidence" value="ECO:0007669"/>
    <property type="project" value="TreeGrafter"/>
</dbReference>
<dbReference type="EMBL" id="JAJJHW010000014">
    <property type="protein sequence ID" value="KAH8388501.1"/>
    <property type="molecule type" value="Genomic_DNA"/>
</dbReference>
<evidence type="ECO:0000256" key="6">
    <source>
        <dbReference type="PIRSR" id="PIRSR601461-2"/>
    </source>
</evidence>
<feature type="active site" evidence="5">
    <location>
        <position position="31"/>
    </location>
</feature>
<feature type="non-terminal residue" evidence="9">
    <location>
        <position position="1"/>
    </location>
</feature>
<accession>A0AAD4KDM2</accession>
<dbReference type="PROSITE" id="PS00141">
    <property type="entry name" value="ASP_PROTEASE"/>
    <property type="match status" value="2"/>
</dbReference>
<evidence type="ECO:0000256" key="2">
    <source>
        <dbReference type="ARBA" id="ARBA00022670"/>
    </source>
</evidence>
<evidence type="ECO:0000256" key="7">
    <source>
        <dbReference type="RuleBase" id="RU000454"/>
    </source>
</evidence>
<dbReference type="InterPro" id="IPR021109">
    <property type="entry name" value="Peptidase_aspartic_dom_sf"/>
</dbReference>
<dbReference type="FunFam" id="2.40.70.10:FF:000115">
    <property type="entry name" value="Lysosomal aspartic protease"/>
    <property type="match status" value="1"/>
</dbReference>
<dbReference type="AlphaFoldDB" id="A0AAD4KDM2"/>
<dbReference type="PRINTS" id="PR00792">
    <property type="entry name" value="PEPSIN"/>
</dbReference>
<dbReference type="Pfam" id="PF00026">
    <property type="entry name" value="Asp"/>
    <property type="match status" value="1"/>
</dbReference>
<proteinExistence type="inferred from homology"/>
<comment type="similarity">
    <text evidence="1 7">Belongs to the peptidase A1 family.</text>
</comment>
<feature type="domain" description="Peptidase A1" evidence="8">
    <location>
        <begin position="13"/>
        <end position="321"/>
    </location>
</feature>
<dbReference type="GO" id="GO:0006508">
    <property type="term" value="P:proteolysis"/>
    <property type="evidence" value="ECO:0007669"/>
    <property type="project" value="UniProtKB-KW"/>
</dbReference>
<protein>
    <recommendedName>
        <fullName evidence="8">Peptidase A1 domain-containing protein</fullName>
    </recommendedName>
</protein>
<gene>
    <name evidence="9" type="ORF">KR093_008019</name>
</gene>
<organism evidence="9 10">
    <name type="scientific">Drosophila rubida</name>
    <dbReference type="NCBI Taxonomy" id="30044"/>
    <lineage>
        <taxon>Eukaryota</taxon>
        <taxon>Metazoa</taxon>
        <taxon>Ecdysozoa</taxon>
        <taxon>Arthropoda</taxon>
        <taxon>Hexapoda</taxon>
        <taxon>Insecta</taxon>
        <taxon>Pterygota</taxon>
        <taxon>Neoptera</taxon>
        <taxon>Endopterygota</taxon>
        <taxon>Diptera</taxon>
        <taxon>Brachycera</taxon>
        <taxon>Muscomorpha</taxon>
        <taxon>Ephydroidea</taxon>
        <taxon>Drosophilidae</taxon>
        <taxon>Drosophila</taxon>
    </lineage>
</organism>
<evidence type="ECO:0000313" key="9">
    <source>
        <dbReference type="EMBL" id="KAH8388501.1"/>
    </source>
</evidence>
<dbReference type="SUPFAM" id="SSF50630">
    <property type="entry name" value="Acid proteases"/>
    <property type="match status" value="1"/>
</dbReference>
<evidence type="ECO:0000256" key="5">
    <source>
        <dbReference type="PIRSR" id="PIRSR601461-1"/>
    </source>
</evidence>
<dbReference type="PANTHER" id="PTHR47966:SF51">
    <property type="entry name" value="BETA-SITE APP-CLEAVING ENZYME, ISOFORM A-RELATED"/>
    <property type="match status" value="1"/>
</dbReference>
<keyword evidence="6" id="KW-1015">Disulfide bond</keyword>
<sequence>IKITLKSRDNVEYYGCIGMGTPPQIFNVLFDTGSANMWLPSSNCHISNTACQQHSRYKAHMSLSHAKVGRNFTLGYGNGNVSGYLSQDTLLLDGVELPGLIFGEVLSHYQPMFSATSFDGIIGLGFSQIAWKDSIPFFQLLCQQNYIKHCLFSVYLRRTTCGSCGGNIIFGAIDAKKYKGVLHYVPLLDTGYWQFEMSSVFVGSKPLDGSGNAILDTGTSLILVPYRVFDKLHEAIGAKVENNSYILSCERAELPNVELHIGGKIFSLSSSNYILEFIAFETKICTSVFIPTSFDFWVLGDIFLTRFYSVYDSENKRIGLAEAV</sequence>
<evidence type="ECO:0000256" key="4">
    <source>
        <dbReference type="ARBA" id="ARBA00022801"/>
    </source>
</evidence>
<dbReference type="Proteomes" id="UP001200034">
    <property type="component" value="Unassembled WGS sequence"/>
</dbReference>
<dbReference type="PROSITE" id="PS51767">
    <property type="entry name" value="PEPTIDASE_A1"/>
    <property type="match status" value="1"/>
</dbReference>
<evidence type="ECO:0000256" key="1">
    <source>
        <dbReference type="ARBA" id="ARBA00007447"/>
    </source>
</evidence>
<keyword evidence="4 7" id="KW-0378">Hydrolase</keyword>
<feature type="disulfide bond" evidence="6">
    <location>
        <begin position="249"/>
        <end position="285"/>
    </location>
</feature>